<feature type="region of interest" description="Disordered" evidence="8">
    <location>
        <begin position="85"/>
        <end position="115"/>
    </location>
</feature>
<dbReference type="PANTHER" id="PTHR14453">
    <property type="entry name" value="PARP/ZINC FINGER CCCH TYPE DOMAIN CONTAINING PROTEIN"/>
    <property type="match status" value="1"/>
</dbReference>
<dbReference type="CDD" id="cd02903">
    <property type="entry name" value="Macro_BAL-like"/>
    <property type="match status" value="2"/>
</dbReference>
<dbReference type="InterPro" id="IPR057048">
    <property type="entry name" value="PARP14_KH_6"/>
</dbReference>
<dbReference type="GO" id="GO:0003723">
    <property type="term" value="F:RNA binding"/>
    <property type="evidence" value="ECO:0007669"/>
    <property type="project" value="UniProtKB-UniRule"/>
</dbReference>
<sequence>MDNDTSYQFPLALHWDLGPEKLKELKNKLLVYFQSKSKSNGGECVIKDPDSTKGYVLIHFSQETVRDAVVKKETHEMHLSGGKRLKLDVSLPKEPIPTSNQKPPADSTEPRNHQVPEEVTPHTSFFVGPPSLNVTAEAASTEEPPSMNVGPETSPSVALIESIADSCTPEILILLVENISNKCAGTDFTLEMIPEIKSAAVTFSCNIDIPNFIIAFLDTRRVKQMKLRAKPLEETKCIRVENLPPNTSDDYLMMYFECPRYGGGAVEEVELLSEEDAAIITFSDKQVIRKVLEKQHVFGKKSISVYPYYESLGVALYGEKGPCVTLPKPLEFPVSPYVLEFILGNPQIKDNMHKKMTDKNCELTWPEPNCSNPNIKLSIPRSISSNLRTVAKIVHTWRDHVSTEFSNVISKFKAAEYNVSPSVWEAIIGEVSSPTYEGVLVKPDVAKQKVFLAGLSKDITKIEQTFRDLVENTTRRIDRQNSSMEMSEPLAPALYEIMCKNGHLKNIQSQAPELRMEYDVPNRNLKLYGVKEEALFARCELLKIIQQLKFKSIPLDSHIIHFLGLTDNDELSCLLLTRHNINAKFQTEDKSVTLTGLSMNDLSEAEEQMRRELVCKQLTVEDKMIIKGHEWKSLKTHLCKLFNSERCTVLIEEFPRGAENQVVIAGLAPSVGTASEQIHDFLERNTPILKDIPVKSVAVIQFIKEEKKDTCKEIKKKNVSVTLKRKSITLSGCRLYVEEASNLMEGVLSSLHNDVLTVNKPGAKKFFIDKEEMLVSTAKHKYKCLIYLQKEGEEDSMEIDINVDEEPQYQIRLPYGITIAVYKDDLTRHRVDVVVNAANEDLKHIGGLALALLRAAGPKLQTDCDHIVKTSGRLFAGDAKITDGGSLPCKQVIHAVGPRWDPSSQVKCERHLRKAITNSLELATENGHSSIGIPAVSAGIFGFPLERCIKNITESISQFLEDYQGTSSIKRIHIVDTDDKIISTFIKALKVEFGDTNEQESPKRKVEEERRRPNAKPEGTREPALQMINVNGITIKLIKGNLQDATTDIIVNSVGKDLDLDNGGASKALLRKAGKKLQYVLNEECKGKQVQEGSVFATNGCDLSCQMVLHVITPYWNHGSSSGAKTLREIIHTCLSSTEKKQMTSITFPAIGTGALSFPKNLVAAIMFEEVEKFTGSKNIQHLQEVNFVLHPSDMDTITAFFGELKKRIGTNAPQVNPGPKPIASKSSGAEVFGSVTTPNLGIHEMKIGSVTYQVKTGDITKETTDVIVNSSNGNFTLRTGVSKAILEAAGQSVADECAKLGSMPHRGFIITDKGNLLCKKILHVCGRNSQSEIKSCVLDALQECERLQVTSVAFPAIGSGGGSVRPMDVADAMQEAVIEFITSKSSQCLQMVKVVIFQEKMLQDFYRCMKNKEGTIVSKQTSLLGKISSFFGSLFSFGETEEPSVIMLKENIEPANFYLCGEARDQVKAAKLWLEKLIQQEQSENIITNDWILEFDEREQQKLCELQKRSQVSISFEYQRSTIIVSGLTRDVFYVSKEIEDMIKTICAKKTREREADLCSNLVEWRYHNGFSYVPFDKMSNLDLETAKSEGRQSLTIKVKGVHYTVNMELKSASDPSGKTVKIERAPKSGESMELPPGWENMTSEQVKVVPLNPGAPEYNDVQSQFQKSCPMKIIKIERIQNKHLWLNYQIKKQSIDAKNQSTSNEMQLFHGSDPNTIKNVNQNGFNRSYAGRNAAYYGNGTYFAVNANYSAQDTYSRPDPNGHKHMYLARVLTGISCVGQQGMVAPPAKNPSNPTDLYDSVTDRTSSPVMFVIFNDIQAYPEYLITFSR</sequence>
<dbReference type="Pfam" id="PF23252">
    <property type="entry name" value="KH_PARP14_5"/>
    <property type="match status" value="1"/>
</dbReference>
<dbReference type="Bgee" id="108701243">
    <property type="expression patterns" value="Expressed in intestine and 18 other cell types or tissues"/>
</dbReference>
<accession>A0A1L8EV75</accession>
<evidence type="ECO:0000256" key="3">
    <source>
        <dbReference type="ARBA" id="ARBA00022679"/>
    </source>
</evidence>
<dbReference type="InterPro" id="IPR054596">
    <property type="entry name" value="PARP14_WWE"/>
</dbReference>
<dbReference type="GO" id="GO:0003950">
    <property type="term" value="F:NAD+ poly-ADP-ribosyltransferase activity"/>
    <property type="evidence" value="ECO:0000318"/>
    <property type="project" value="GO_Central"/>
</dbReference>
<keyword evidence="2" id="KW-0328">Glycosyltransferase</keyword>
<dbReference type="Gene3D" id="3.40.220.10">
    <property type="entry name" value="Leucine Aminopeptidase, subunit E, domain 1"/>
    <property type="match status" value="3"/>
</dbReference>
<dbReference type="Pfam" id="PF23251">
    <property type="entry name" value="KH_PARP14_4"/>
    <property type="match status" value="1"/>
</dbReference>
<dbReference type="SMART" id="SM00506">
    <property type="entry name" value="A1pp"/>
    <property type="match status" value="3"/>
</dbReference>
<dbReference type="Pfam" id="PF23084">
    <property type="entry name" value="KH_PARP14_1"/>
    <property type="match status" value="1"/>
</dbReference>
<dbReference type="GeneID" id="108701243"/>
<dbReference type="InterPro" id="IPR057044">
    <property type="entry name" value="PARP14_KH_1"/>
</dbReference>
<dbReference type="PROSITE" id="PS51154">
    <property type="entry name" value="MACRO"/>
    <property type="match status" value="3"/>
</dbReference>
<dbReference type="PANTHER" id="PTHR14453:SF89">
    <property type="entry name" value="PROTEIN MONO-ADP-RIBOSYLTRANSFERASE PARP14"/>
    <property type="match status" value="1"/>
</dbReference>
<dbReference type="InterPro" id="IPR012677">
    <property type="entry name" value="Nucleotide-bd_a/b_plait_sf"/>
</dbReference>
<dbReference type="GO" id="GO:1990404">
    <property type="term" value="F:NAD+-protein mono-ADP-ribosyltransferase activity"/>
    <property type="evidence" value="ECO:0007669"/>
    <property type="project" value="TreeGrafter"/>
</dbReference>
<dbReference type="STRING" id="8355.A0A1L8EV75"/>
<dbReference type="RefSeq" id="XP_018091091.1">
    <property type="nucleotide sequence ID" value="XM_018235602.2"/>
</dbReference>
<dbReference type="InterPro" id="IPR057051">
    <property type="entry name" value="PARP14_RPM_1"/>
</dbReference>
<dbReference type="FunFam" id="3.90.228.10:FF:000008">
    <property type="entry name" value="Poly [ADP-ribose] polymerase"/>
    <property type="match status" value="1"/>
</dbReference>
<dbReference type="OrthoDB" id="6133115at2759"/>
<dbReference type="KEGG" id="xla:108701243"/>
<dbReference type="Gene3D" id="3.30.70.330">
    <property type="match status" value="2"/>
</dbReference>
<evidence type="ECO:0000256" key="8">
    <source>
        <dbReference type="SAM" id="MobiDB-lite"/>
    </source>
</evidence>
<evidence type="ECO:0000256" key="2">
    <source>
        <dbReference type="ARBA" id="ARBA00022676"/>
    </source>
</evidence>
<keyword evidence="7" id="KW-0694">RNA-binding</keyword>
<dbReference type="CTD" id="108701243"/>
<dbReference type="CDD" id="cd02907">
    <property type="entry name" value="Macro_Af1521_BAL-like"/>
    <property type="match status" value="1"/>
</dbReference>
<dbReference type="InterPro" id="IPR057045">
    <property type="entry name" value="PARP14_KH_3"/>
</dbReference>
<dbReference type="Proteomes" id="UP000186698">
    <property type="component" value="Chromosome 9_10L"/>
</dbReference>
<dbReference type="Gene3D" id="3.30.720.50">
    <property type="match status" value="1"/>
</dbReference>
<dbReference type="InterPro" id="IPR000504">
    <property type="entry name" value="RRM_dom"/>
</dbReference>
<dbReference type="InterPro" id="IPR057050">
    <property type="entry name" value="RRM_PARP14_2"/>
</dbReference>
<dbReference type="SUPFAM" id="SSF52949">
    <property type="entry name" value="Macro domain-like"/>
    <property type="match status" value="3"/>
</dbReference>
<dbReference type="GO" id="GO:0070212">
    <property type="term" value="P:protein poly-ADP-ribosylation"/>
    <property type="evidence" value="ECO:0007669"/>
    <property type="project" value="TreeGrafter"/>
</dbReference>
<keyword evidence="3" id="KW-0808">Transferase</keyword>
<keyword evidence="5" id="KW-0539">Nucleus</keyword>
<dbReference type="Gene3D" id="3.90.228.10">
    <property type="match status" value="1"/>
</dbReference>
<dbReference type="Pfam" id="PF00644">
    <property type="entry name" value="PARP"/>
    <property type="match status" value="1"/>
</dbReference>
<comment type="similarity">
    <text evidence="6">Belongs to the ARTD/PARP family.</text>
</comment>
<evidence type="ECO:0000256" key="5">
    <source>
        <dbReference type="ARBA" id="ARBA00023242"/>
    </source>
</evidence>
<dbReference type="GO" id="GO:0005737">
    <property type="term" value="C:cytoplasm"/>
    <property type="evidence" value="ECO:0000318"/>
    <property type="project" value="GO_Central"/>
</dbReference>
<comment type="subcellular location">
    <subcellularLocation>
        <location evidence="1">Nucleus</location>
    </subcellularLocation>
</comment>
<dbReference type="InterPro" id="IPR057049">
    <property type="entry name" value="PARP14_KH_8"/>
</dbReference>
<dbReference type="InterPro" id="IPR057047">
    <property type="entry name" value="PARP14_KH_5"/>
</dbReference>
<dbReference type="PaxDb" id="8355-A0A1L8EV75"/>
<dbReference type="Pfam" id="PF23245">
    <property type="entry name" value="RRM_PARP14_2"/>
    <property type="match status" value="1"/>
</dbReference>
<dbReference type="InterPro" id="IPR037197">
    <property type="entry name" value="WWE_dom_sf"/>
</dbReference>
<dbReference type="PROSITE" id="PS51059">
    <property type="entry name" value="PARP_CATALYTIC"/>
    <property type="match status" value="1"/>
</dbReference>
<dbReference type="SUPFAM" id="SSF56399">
    <property type="entry name" value="ADP-ribosylation"/>
    <property type="match status" value="1"/>
</dbReference>
<dbReference type="InterPro" id="IPR002589">
    <property type="entry name" value="Macro_dom"/>
</dbReference>
<evidence type="ECO:0000256" key="1">
    <source>
        <dbReference type="ARBA" id="ARBA00004123"/>
    </source>
</evidence>
<keyword evidence="4" id="KW-0520">NAD</keyword>
<evidence type="ECO:0000256" key="6">
    <source>
        <dbReference type="ARBA" id="ARBA00024347"/>
    </source>
</evidence>
<protein>
    <submittedName>
        <fullName evidence="10">Protein mono-ADP-ribosyltransferase PARP14 isoform X1</fullName>
    </submittedName>
</protein>
<evidence type="ECO:0000313" key="9">
    <source>
        <dbReference type="Proteomes" id="UP000186698"/>
    </source>
</evidence>
<keyword evidence="9" id="KW-1185">Reference proteome</keyword>
<dbReference type="Pfam" id="PF23253">
    <property type="entry name" value="KH_PARP14_6"/>
    <property type="match status" value="1"/>
</dbReference>
<dbReference type="SUPFAM" id="SSF54928">
    <property type="entry name" value="RNA-binding domain, RBD"/>
    <property type="match status" value="1"/>
</dbReference>
<dbReference type="PROSITE" id="PS50102">
    <property type="entry name" value="RRM"/>
    <property type="match status" value="1"/>
</dbReference>
<dbReference type="Pfam" id="PF22005">
    <property type="entry name" value="WWE_1"/>
    <property type="match status" value="1"/>
</dbReference>
<dbReference type="Pfam" id="PF23254">
    <property type="entry name" value="KH_PARP14_8"/>
    <property type="match status" value="1"/>
</dbReference>
<reference evidence="10" key="1">
    <citation type="submission" date="2025-08" db="UniProtKB">
        <authorList>
            <consortium name="RefSeq"/>
        </authorList>
    </citation>
    <scope>IDENTIFICATION</scope>
    <source>
        <strain evidence="10">J_2021</strain>
        <tissue evidence="10">Erythrocytes</tissue>
    </source>
</reference>
<dbReference type="InterPro" id="IPR057043">
    <property type="entry name" value="PARP14_KH_2"/>
</dbReference>
<dbReference type="GO" id="GO:0010629">
    <property type="term" value="P:negative regulation of gene expression"/>
    <property type="evidence" value="ECO:0000318"/>
    <property type="project" value="GO_Central"/>
</dbReference>
<dbReference type="GO" id="GO:0003714">
    <property type="term" value="F:transcription corepressor activity"/>
    <property type="evidence" value="ECO:0000318"/>
    <property type="project" value="GO_Central"/>
</dbReference>
<dbReference type="InterPro" id="IPR043472">
    <property type="entry name" value="Macro_dom-like"/>
</dbReference>
<dbReference type="InterPro" id="IPR012317">
    <property type="entry name" value="Poly(ADP-ribose)pol_cat_dom"/>
</dbReference>
<dbReference type="GO" id="GO:0060336">
    <property type="term" value="P:negative regulation of type II interferon-mediated signaling pathway"/>
    <property type="evidence" value="ECO:0000318"/>
    <property type="project" value="GO_Central"/>
</dbReference>
<organism evidence="9 10">
    <name type="scientific">Xenopus laevis</name>
    <name type="common">African clawed frog</name>
    <dbReference type="NCBI Taxonomy" id="8355"/>
    <lineage>
        <taxon>Eukaryota</taxon>
        <taxon>Metazoa</taxon>
        <taxon>Chordata</taxon>
        <taxon>Craniata</taxon>
        <taxon>Vertebrata</taxon>
        <taxon>Euteleostomi</taxon>
        <taxon>Amphibia</taxon>
        <taxon>Batrachia</taxon>
        <taxon>Anura</taxon>
        <taxon>Pipoidea</taxon>
        <taxon>Pipidae</taxon>
        <taxon>Xenopodinae</taxon>
        <taxon>Xenopus</taxon>
        <taxon>Xenopus</taxon>
    </lineage>
</organism>
<proteinExistence type="inferred from homology"/>
<dbReference type="Pfam" id="PF23085">
    <property type="entry name" value="RRM_PARP14_3"/>
    <property type="match status" value="1"/>
</dbReference>
<dbReference type="CDD" id="cd01439">
    <property type="entry name" value="TCCD_inducible_PARP_like"/>
    <property type="match status" value="1"/>
</dbReference>
<dbReference type="Pfam" id="PF23248">
    <property type="entry name" value="KH_PARP14_2"/>
    <property type="match status" value="1"/>
</dbReference>
<dbReference type="Pfam" id="PF23222">
    <property type="entry name" value="RRM_PARP14_1"/>
    <property type="match status" value="1"/>
</dbReference>
<dbReference type="Pfam" id="PF23249">
    <property type="entry name" value="KH_PARP14_3"/>
    <property type="match status" value="1"/>
</dbReference>
<feature type="region of interest" description="Disordered" evidence="8">
    <location>
        <begin position="997"/>
        <end position="1023"/>
    </location>
</feature>
<evidence type="ECO:0000256" key="7">
    <source>
        <dbReference type="PROSITE-ProRule" id="PRU00176"/>
    </source>
</evidence>
<gene>
    <name evidence="10" type="primary">LOC108701243</name>
</gene>
<dbReference type="SUPFAM" id="SSF117839">
    <property type="entry name" value="WWE domain"/>
    <property type="match status" value="1"/>
</dbReference>
<dbReference type="InterPro" id="IPR057046">
    <property type="entry name" value="PARP14_KH_4"/>
</dbReference>
<dbReference type="InterPro" id="IPR052056">
    <property type="entry name" value="Mono-ARTD/PARP"/>
</dbReference>
<dbReference type="InterPro" id="IPR035979">
    <property type="entry name" value="RBD_domain_sf"/>
</dbReference>
<feature type="compositionally biased region" description="Basic and acidic residues" evidence="8">
    <location>
        <begin position="1000"/>
        <end position="1012"/>
    </location>
</feature>
<dbReference type="Pfam" id="PF01661">
    <property type="entry name" value="Macro"/>
    <property type="match status" value="3"/>
</dbReference>
<evidence type="ECO:0000256" key="4">
    <source>
        <dbReference type="ARBA" id="ARBA00023027"/>
    </source>
</evidence>
<dbReference type="OMA" id="HEMAKCN"/>
<evidence type="ECO:0000313" key="10">
    <source>
        <dbReference type="RefSeq" id="XP_018091091.1"/>
    </source>
</evidence>
<name>A0A1L8EV75_XENLA</name>
<dbReference type="GO" id="GO:0005634">
    <property type="term" value="C:nucleus"/>
    <property type="evidence" value="ECO:0000318"/>
    <property type="project" value="GO_Central"/>
</dbReference>